<dbReference type="EMBL" id="SMGQ01000011">
    <property type="protein sequence ID" value="TCK97736.1"/>
    <property type="molecule type" value="Genomic_DNA"/>
</dbReference>
<evidence type="ECO:0000259" key="1">
    <source>
        <dbReference type="Pfam" id="PF07561"/>
    </source>
</evidence>
<proteinExistence type="predicted"/>
<feature type="domain" description="DUF1540" evidence="1">
    <location>
        <begin position="28"/>
        <end position="70"/>
    </location>
</feature>
<name>A0A4R1MX15_9FIRM</name>
<organism evidence="2 3">
    <name type="scientific">Natranaerovirga hydrolytica</name>
    <dbReference type="NCBI Taxonomy" id="680378"/>
    <lineage>
        <taxon>Bacteria</taxon>
        <taxon>Bacillati</taxon>
        <taxon>Bacillota</taxon>
        <taxon>Clostridia</taxon>
        <taxon>Lachnospirales</taxon>
        <taxon>Natranaerovirgaceae</taxon>
        <taxon>Natranaerovirga</taxon>
    </lineage>
</organism>
<protein>
    <submittedName>
        <fullName evidence="2">Uncharacterized protein DUF1540</fullName>
    </submittedName>
</protein>
<dbReference type="InterPro" id="IPR011437">
    <property type="entry name" value="DUF1540"/>
</dbReference>
<evidence type="ECO:0000313" key="2">
    <source>
        <dbReference type="EMBL" id="TCK97736.1"/>
    </source>
</evidence>
<sequence length="75" mass="8518">MLIFFCIIFLFLSHTIIGGDFLNINRSIGCEVTTCKYHAKEQPYCSLDNIQVVQHNNQASSVEETDCGSFKNELK</sequence>
<dbReference type="Pfam" id="PF07561">
    <property type="entry name" value="DUF1540"/>
    <property type="match status" value="1"/>
</dbReference>
<reference evidence="2 3" key="1">
    <citation type="submission" date="2019-03" db="EMBL/GenBank/DDBJ databases">
        <title>Genomic Encyclopedia of Type Strains, Phase IV (KMG-IV): sequencing the most valuable type-strain genomes for metagenomic binning, comparative biology and taxonomic classification.</title>
        <authorList>
            <person name="Goeker M."/>
        </authorList>
    </citation>
    <scope>NUCLEOTIDE SEQUENCE [LARGE SCALE GENOMIC DNA]</scope>
    <source>
        <strain evidence="2 3">DSM 24176</strain>
    </source>
</reference>
<comment type="caution">
    <text evidence="2">The sequence shown here is derived from an EMBL/GenBank/DDBJ whole genome shotgun (WGS) entry which is preliminary data.</text>
</comment>
<dbReference type="Proteomes" id="UP000294545">
    <property type="component" value="Unassembled WGS sequence"/>
</dbReference>
<dbReference type="AlphaFoldDB" id="A0A4R1MX15"/>
<evidence type="ECO:0000313" key="3">
    <source>
        <dbReference type="Proteomes" id="UP000294545"/>
    </source>
</evidence>
<gene>
    <name evidence="2" type="ORF">EDC19_0138</name>
</gene>
<accession>A0A4R1MX15</accession>
<keyword evidence="3" id="KW-1185">Reference proteome</keyword>